<dbReference type="PANTHER" id="PTHR33930:SF2">
    <property type="entry name" value="BLR3452 PROTEIN"/>
    <property type="match status" value="1"/>
</dbReference>
<gene>
    <name evidence="2" type="ordered locus">CSE_04020</name>
</gene>
<accession>A0A7U6GDR3</accession>
<sequence length="112" mass="11826">MDAKQMVDDFMQTAKQLGEFDKGYIDAVMGLIKEAEKPGALSTKEKELISIALGIAAHCAYCIALHVKNAIDAGATRAEILEAAEVAGLMGGGPSIAYIRLVLDALEQFGAK</sequence>
<proteinExistence type="predicted"/>
<dbReference type="AlphaFoldDB" id="A0A7U6GDR3"/>
<dbReference type="InterPro" id="IPR029032">
    <property type="entry name" value="AhpD-like"/>
</dbReference>
<evidence type="ECO:0000259" key="1">
    <source>
        <dbReference type="Pfam" id="PF02627"/>
    </source>
</evidence>
<keyword evidence="3" id="KW-1185">Reference proteome</keyword>
<dbReference type="SUPFAM" id="SSF69118">
    <property type="entry name" value="AhpD-like"/>
    <property type="match status" value="1"/>
</dbReference>
<dbReference type="InterPro" id="IPR004675">
    <property type="entry name" value="AhpD_core"/>
</dbReference>
<feature type="domain" description="Carboxymuconolactone decarboxylase-like" evidence="1">
    <location>
        <begin position="28"/>
        <end position="104"/>
    </location>
</feature>
<evidence type="ECO:0000313" key="2">
    <source>
        <dbReference type="EMBL" id="BAL80528.1"/>
    </source>
</evidence>
<dbReference type="InterPro" id="IPR003779">
    <property type="entry name" value="CMD-like"/>
</dbReference>
<dbReference type="Pfam" id="PF02627">
    <property type="entry name" value="CMD"/>
    <property type="match status" value="1"/>
</dbReference>
<dbReference type="OrthoDB" id="9806086at2"/>
<evidence type="ECO:0000313" key="3">
    <source>
        <dbReference type="Proteomes" id="UP000004793"/>
    </source>
</evidence>
<dbReference type="NCBIfam" id="TIGR00778">
    <property type="entry name" value="ahpD_dom"/>
    <property type="match status" value="1"/>
</dbReference>
<dbReference type="PANTHER" id="PTHR33930">
    <property type="entry name" value="ALKYL HYDROPEROXIDE REDUCTASE AHPD"/>
    <property type="match status" value="1"/>
</dbReference>
<dbReference type="GO" id="GO:0051920">
    <property type="term" value="F:peroxiredoxin activity"/>
    <property type="evidence" value="ECO:0007669"/>
    <property type="project" value="InterPro"/>
</dbReference>
<dbReference type="RefSeq" id="WP_014452934.1">
    <property type="nucleotide sequence ID" value="NC_017096.1"/>
</dbReference>
<name>A0A7U6GDR3_CALEA</name>
<protein>
    <submittedName>
        <fullName evidence="2">Carboxymuconolactone decarboxylase family protein</fullName>
    </submittedName>
</protein>
<dbReference type="EMBL" id="AP012051">
    <property type="protein sequence ID" value="BAL80528.1"/>
    <property type="molecule type" value="Genomic_DNA"/>
</dbReference>
<dbReference type="KEGG" id="cex:CSE_04020"/>
<dbReference type="Gene3D" id="1.20.1290.10">
    <property type="entry name" value="AhpD-like"/>
    <property type="match status" value="1"/>
</dbReference>
<organism evidence="2 3">
    <name type="scientific">Caldisericum exile (strain DSM 21853 / NBRC 104410 / AZM16c01)</name>
    <dbReference type="NCBI Taxonomy" id="511051"/>
    <lineage>
        <taxon>Bacteria</taxon>
        <taxon>Pseudomonadati</taxon>
        <taxon>Caldisericota/Cryosericota group</taxon>
        <taxon>Caldisericota</taxon>
        <taxon>Caldisericia</taxon>
        <taxon>Caldisericales</taxon>
        <taxon>Caldisericaceae</taxon>
        <taxon>Caldisericum</taxon>
    </lineage>
</organism>
<dbReference type="Proteomes" id="UP000004793">
    <property type="component" value="Chromosome"/>
</dbReference>
<reference evidence="2 3" key="1">
    <citation type="submission" date="2011-01" db="EMBL/GenBank/DDBJ databases">
        <title>Whole genome sequence of Caldisericum exile AZM16c01.</title>
        <authorList>
            <person name="Narita-Yamada S."/>
            <person name="Kawakoshi A."/>
            <person name="Nakamura S."/>
            <person name="Sasagawa M."/>
            <person name="Fukada J."/>
            <person name="Sekine M."/>
            <person name="Kato Y."/>
            <person name="Fukai R."/>
            <person name="Sasaki K."/>
            <person name="Hanamaki A."/>
            <person name="Narita H."/>
            <person name="Konno Y."/>
            <person name="Mori K."/>
            <person name="Yamazaki S."/>
            <person name="Suzuki K."/>
            <person name="Fujita N."/>
        </authorList>
    </citation>
    <scope>NUCLEOTIDE SEQUENCE [LARGE SCALE GENOMIC DNA]</scope>
    <source>
        <strain evidence="3">DSM 21853 / NBRC 104410 / AZM16c01</strain>
    </source>
</reference>